<comment type="caution">
    <text evidence="8">The sequence shown here is derived from an EMBL/GenBank/DDBJ whole genome shotgun (WGS) entry which is preliminary data.</text>
</comment>
<dbReference type="PANTHER" id="PTHR15696">
    <property type="entry name" value="SMG-7 SUPPRESSOR WITH MORPHOLOGICAL EFFECT ON GENITALIA PROTEIN 7"/>
    <property type="match status" value="1"/>
</dbReference>
<feature type="compositionally biased region" description="Basic and acidic residues" evidence="6">
    <location>
        <begin position="715"/>
        <end position="762"/>
    </location>
</feature>
<feature type="compositionally biased region" description="Basic and acidic residues" evidence="6">
    <location>
        <begin position="414"/>
        <end position="436"/>
    </location>
</feature>
<feature type="compositionally biased region" description="Basic and acidic residues" evidence="6">
    <location>
        <begin position="565"/>
        <end position="584"/>
    </location>
</feature>
<evidence type="ECO:0000256" key="3">
    <source>
        <dbReference type="ARBA" id="ARBA00022490"/>
    </source>
</evidence>
<evidence type="ECO:0000256" key="5">
    <source>
        <dbReference type="ARBA" id="ARBA00023242"/>
    </source>
</evidence>
<dbReference type="GO" id="GO:0005737">
    <property type="term" value="C:cytoplasm"/>
    <property type="evidence" value="ECO:0007669"/>
    <property type="project" value="UniProtKB-SubCell"/>
</dbReference>
<evidence type="ECO:0000256" key="2">
    <source>
        <dbReference type="ARBA" id="ARBA00004496"/>
    </source>
</evidence>
<evidence type="ECO:0000259" key="7">
    <source>
        <dbReference type="SMART" id="SM00670"/>
    </source>
</evidence>
<organism evidence="8 9">
    <name type="scientific">Elysia crispata</name>
    <name type="common">lettuce slug</name>
    <dbReference type="NCBI Taxonomy" id="231223"/>
    <lineage>
        <taxon>Eukaryota</taxon>
        <taxon>Metazoa</taxon>
        <taxon>Spiralia</taxon>
        <taxon>Lophotrochozoa</taxon>
        <taxon>Mollusca</taxon>
        <taxon>Gastropoda</taxon>
        <taxon>Heterobranchia</taxon>
        <taxon>Euthyneura</taxon>
        <taxon>Panpulmonata</taxon>
        <taxon>Sacoglossa</taxon>
        <taxon>Placobranchoidea</taxon>
        <taxon>Plakobranchidae</taxon>
        <taxon>Elysia</taxon>
    </lineage>
</organism>
<dbReference type="InterPro" id="IPR011990">
    <property type="entry name" value="TPR-like_helical_dom_sf"/>
</dbReference>
<proteinExistence type="predicted"/>
<feature type="compositionally biased region" description="Basic and acidic residues" evidence="6">
    <location>
        <begin position="101"/>
        <end position="115"/>
    </location>
</feature>
<dbReference type="Proteomes" id="UP001283361">
    <property type="component" value="Unassembled WGS sequence"/>
</dbReference>
<sequence>MAGEQEIDIVKISYDDIKKIVLSSRFDPELQKPESDSKKGDAVQQHKSRRPAQQIYRPGRHSSGKGKPTKKNENITVGASHAAGQKERTPREEEEDWDAPMDGRVDSEDISRESSGEIADESLCERLDDLYIESPPREIKEPNVWPDYHTKKSQRDGGQFEGDKDHGKKRRGKRPDMQVYVPRARLGQREKRSEEKESSPLAIMETENYEAGKENRDWDTDKPESEIVISGSPDCQRKVQVQSKGRAMKVTVLKDTPVYPASSKSQDSNTSGAKDDKQSSNVQKLPQHVKTKDWGTVEQVKEKQEQTKKKENIMEGVAEGHARNNKESSKKSEVWSDQRRDDVAVEKKSEMGKVQQERAETGGRKSYRRNRRSNSNDSRPIKAEHSGKESEQIISRTFPRSKGSSNKSATAQHECGDVEKSRKDTTGKGNSRDNEKFYWGMRRQRTGSISSEASVASNNGSFYSGSSDFTEDDEPEHILDWGAEVEKAHLEEVARLINDGAQRLTSSLDAYPDGGPPGSFGDIAVPSSLDAQKSSITDKVYQPNREEMRTHGRRNRRKKNSSRQGSRDSSVHSSIHGDDNGSERGHRRRRHRRGSKDSHGYYRDQQQLQSDNNSHHHQKHRHGQQPTPVEGGRGHRSGLQVTVGQHNRHVAISPQAGGSGGSTRHRHPSNENLEPYTVDSGGEDWDKEVQNKMARSWREEDNKWPDSQFDWQGVQDRKKSPHFERKSVDKGGRGHQRKDSGRGKASHENEAQYQRDRRERQRLNSGDYVDDSRKAEDFGQRDRGKHHEDQRGNPPRDQRLVHPAYDASSGFNSRGRGRGQVQRQGGSNRGWDNQKVAGRAMSEDCEDRTMPRARERGLLKMPVPSHQEPPRPSSTPSAAERQLIQQHHQYRLDEEEGNSNRGSNTRGPIHGAKQLFDPKNPSKPIVISEGNPVPLQFEGDENQTSPVAGSGYGPPSPENLSGGHPQPPYPHPMYPPDYPPMYGYRPRMPQFMPTAPYMRGFPPGSLPPHPAFFGYPQMPPMVPPFYNSMDEDNDSMAAASRSQSRLMAEQILRDSHPFDCQLGNIMSRRPYSDDSIRMLNQIRAELQSRLERVILLDIEVANKHGVEQALWKSVYYQVIEAHRRRMSEEADSAGGRQRLMEVLEEGTHFFESLLKKLQATYDFDLEQTLNASPTVPENSNRLTKLALLCVQKVMMFLGDIARYREQSSESTNYGKARQWYLKAQKIHPRNGRPYNQLAILAVYTRRKLDAVYYYMRSLAASNPILTARESLMSIFDEVRRKVDMVEKKRFQERKQRMDLRRKRQSQGPRVEIWVMPDGTSTQDEVNEEEEEEDLGSLSAVELNKRFVLTFLNVHGKLFTKINFEVFAESSSLMLLEFESLIQHSPCVFSSMRLLQLMVINMFSIDNTALKDESLEENCRSLLQEHAVEIALEMFGLLVRRSLELLELQQQAQADGCPEARGHTQGGEDPVHATGGWLELLSEDLHNMLPALKTWVDWMMCHAHLWNPQPFNRPPELGPHIDVWDNLAKFCDLLNGVETKQGCLIREQKPGYEPVVLHEDSTLAGFIPMLSAPQEIFYADSTVDKRQAEDWLRIEKLRLFGEYLCGVEPPMLGYNVETGKYYSVAPRPSQSEEKLHTEGQDDAESGEESDDVIIEHEDSESDGNKEGQEKDDIDRLKDKKKELKQKRQQREKAHENREAILDSHKHTKIELEIRPIFLIPDTNCFIDHFSLLRKILYSKKYTLVLPLVVINELDGLARGVKEGHQQQLRQGASSPEEQAEHARLVQSQAQAAITFLEDEFEAKNPNLRALTSRGSVLETIAFRSEESADNAGINDDIILSCCLHYCKDLARDFMPKGKDEPVRLHREVVLLTEDRNLRLKAHTCNVPVKDVPRFKRWSKIV</sequence>
<feature type="compositionally biased region" description="Basic and acidic residues" evidence="6">
    <location>
        <begin position="379"/>
        <end position="391"/>
    </location>
</feature>
<feature type="compositionally biased region" description="Basic and acidic residues" evidence="6">
    <location>
        <begin position="770"/>
        <end position="800"/>
    </location>
</feature>
<feature type="compositionally biased region" description="Basic and acidic residues" evidence="6">
    <location>
        <begin position="847"/>
        <end position="858"/>
    </location>
</feature>
<keyword evidence="4" id="KW-0866">Nonsense-mediated mRNA decay</keyword>
<comment type="subcellular location">
    <subcellularLocation>
        <location evidence="2">Cytoplasm</location>
    </subcellularLocation>
    <subcellularLocation>
        <location evidence="1">Nucleus</location>
    </subcellularLocation>
</comment>
<feature type="compositionally biased region" description="Basic and acidic residues" evidence="6">
    <location>
        <begin position="1687"/>
        <end position="1700"/>
    </location>
</feature>
<dbReference type="Pfam" id="PF10374">
    <property type="entry name" value="EST1"/>
    <property type="match status" value="1"/>
</dbReference>
<feature type="compositionally biased region" description="Basic and acidic residues" evidence="6">
    <location>
        <begin position="1661"/>
        <end position="1680"/>
    </location>
</feature>
<evidence type="ECO:0000256" key="4">
    <source>
        <dbReference type="ARBA" id="ARBA00023161"/>
    </source>
</evidence>
<protein>
    <recommendedName>
        <fullName evidence="7">PIN domain-containing protein</fullName>
    </recommendedName>
</protein>
<feature type="compositionally biased region" description="Polar residues" evidence="6">
    <location>
        <begin position="402"/>
        <end position="411"/>
    </location>
</feature>
<dbReference type="Pfam" id="PF13638">
    <property type="entry name" value="PIN_4"/>
    <property type="match status" value="1"/>
</dbReference>
<keyword evidence="5" id="KW-0539">Nucleus</keyword>
<keyword evidence="3" id="KW-0963">Cytoplasm</keyword>
<feature type="compositionally biased region" description="Basic residues" evidence="6">
    <location>
        <begin position="551"/>
        <end position="561"/>
    </location>
</feature>
<feature type="compositionally biased region" description="Basic and acidic residues" evidence="6">
    <location>
        <begin position="123"/>
        <end position="141"/>
    </location>
</feature>
<dbReference type="EMBL" id="JAWDGP010002014">
    <property type="protein sequence ID" value="KAK3786087.1"/>
    <property type="molecule type" value="Genomic_DNA"/>
</dbReference>
<name>A0AAE1AG60_9GAST</name>
<evidence type="ECO:0000313" key="9">
    <source>
        <dbReference type="Proteomes" id="UP001283361"/>
    </source>
</evidence>
<feature type="compositionally biased region" description="Basic and acidic residues" evidence="6">
    <location>
        <begin position="1629"/>
        <end position="1638"/>
    </location>
</feature>
<dbReference type="GO" id="GO:0000184">
    <property type="term" value="P:nuclear-transcribed mRNA catabolic process, nonsense-mediated decay"/>
    <property type="evidence" value="ECO:0007669"/>
    <property type="project" value="UniProtKB-KW"/>
</dbReference>
<reference evidence="8" key="1">
    <citation type="journal article" date="2023" name="G3 (Bethesda)">
        <title>A reference genome for the long-term kleptoplast-retaining sea slug Elysia crispata morphotype clarki.</title>
        <authorList>
            <person name="Eastman K.E."/>
            <person name="Pendleton A.L."/>
            <person name="Shaikh M.A."/>
            <person name="Suttiyut T."/>
            <person name="Ogas R."/>
            <person name="Tomko P."/>
            <person name="Gavelis G."/>
            <person name="Widhalm J.R."/>
            <person name="Wisecaver J.H."/>
        </authorList>
    </citation>
    <scope>NUCLEOTIDE SEQUENCE</scope>
    <source>
        <strain evidence="8">ECLA1</strain>
    </source>
</reference>
<keyword evidence="9" id="KW-1185">Reference proteome</keyword>
<dbReference type="InterPro" id="IPR002716">
    <property type="entry name" value="PIN_dom"/>
</dbReference>
<gene>
    <name evidence="8" type="ORF">RRG08_045474</name>
</gene>
<dbReference type="InterPro" id="IPR019458">
    <property type="entry name" value="Est1-like_N"/>
</dbReference>
<dbReference type="Pfam" id="PF10373">
    <property type="entry name" value="EST1_DNA_bind"/>
    <property type="match status" value="1"/>
</dbReference>
<feature type="compositionally biased region" description="Basic residues" evidence="6">
    <location>
        <begin position="58"/>
        <end position="69"/>
    </location>
</feature>
<dbReference type="GO" id="GO:0070034">
    <property type="term" value="F:telomerase RNA binding"/>
    <property type="evidence" value="ECO:0007669"/>
    <property type="project" value="TreeGrafter"/>
</dbReference>
<feature type="compositionally biased region" description="Basic and acidic residues" evidence="6">
    <location>
        <begin position="290"/>
        <end position="363"/>
    </location>
</feature>
<dbReference type="PANTHER" id="PTHR15696:SF0">
    <property type="entry name" value="TELOMERASE-BINDING PROTEIN EST1A"/>
    <property type="match status" value="1"/>
</dbReference>
<feature type="compositionally biased region" description="Polar residues" evidence="6">
    <location>
        <begin position="262"/>
        <end position="272"/>
    </location>
</feature>
<dbReference type="GO" id="GO:0042162">
    <property type="term" value="F:telomeric DNA binding"/>
    <property type="evidence" value="ECO:0007669"/>
    <property type="project" value="TreeGrafter"/>
</dbReference>
<dbReference type="SMART" id="SM00670">
    <property type="entry name" value="PINc"/>
    <property type="match status" value="1"/>
</dbReference>
<evidence type="ECO:0000256" key="6">
    <source>
        <dbReference type="SAM" id="MobiDB-lite"/>
    </source>
</evidence>
<feature type="compositionally biased region" description="Acidic residues" evidence="6">
    <location>
        <begin position="1639"/>
        <end position="1660"/>
    </location>
</feature>
<dbReference type="SUPFAM" id="SSF48452">
    <property type="entry name" value="TPR-like"/>
    <property type="match status" value="1"/>
</dbReference>
<feature type="region of interest" description="Disordered" evidence="6">
    <location>
        <begin position="506"/>
        <end position="971"/>
    </location>
</feature>
<feature type="region of interest" description="Disordered" evidence="6">
    <location>
        <begin position="1625"/>
        <end position="1700"/>
    </location>
</feature>
<evidence type="ECO:0000256" key="1">
    <source>
        <dbReference type="ARBA" id="ARBA00004123"/>
    </source>
</evidence>
<dbReference type="CDD" id="cd09885">
    <property type="entry name" value="PIN_Smg6-like"/>
    <property type="match status" value="1"/>
</dbReference>
<feature type="region of interest" description="Disordered" evidence="6">
    <location>
        <begin position="24"/>
        <end position="483"/>
    </location>
</feature>
<dbReference type="InterPro" id="IPR045153">
    <property type="entry name" value="Est1/Ebs1-like"/>
</dbReference>
<dbReference type="SUPFAM" id="SSF88723">
    <property type="entry name" value="PIN domain-like"/>
    <property type="match status" value="1"/>
</dbReference>
<dbReference type="FunFam" id="3.40.50.1010:FF:000014">
    <property type="entry name" value="telomerase-binding protein EST1A isoform X1"/>
    <property type="match status" value="1"/>
</dbReference>
<dbReference type="Gene3D" id="1.25.40.10">
    <property type="entry name" value="Tetratricopeptide repeat domain"/>
    <property type="match status" value="1"/>
</dbReference>
<dbReference type="Gene3D" id="3.40.50.1010">
    <property type="entry name" value="5'-nuclease"/>
    <property type="match status" value="1"/>
</dbReference>
<dbReference type="GO" id="GO:0005697">
    <property type="term" value="C:telomerase holoenzyme complex"/>
    <property type="evidence" value="ECO:0007669"/>
    <property type="project" value="TreeGrafter"/>
</dbReference>
<feature type="compositionally biased region" description="Basic and acidic residues" evidence="6">
    <location>
        <begin position="210"/>
        <end position="225"/>
    </location>
</feature>
<feature type="compositionally biased region" description="Basic residues" evidence="6">
    <location>
        <begin position="585"/>
        <end position="594"/>
    </location>
</feature>
<dbReference type="InterPro" id="IPR018834">
    <property type="entry name" value="DNA/RNA-bd_Est1-type"/>
</dbReference>
<dbReference type="InterPro" id="IPR029060">
    <property type="entry name" value="PIN-like_dom_sf"/>
</dbReference>
<accession>A0AAE1AG60</accession>
<feature type="compositionally biased region" description="Polar residues" evidence="6">
    <location>
        <begin position="446"/>
        <end position="468"/>
    </location>
</feature>
<feature type="domain" description="PIN" evidence="7">
    <location>
        <begin position="1715"/>
        <end position="1878"/>
    </location>
</feature>
<evidence type="ECO:0000313" key="8">
    <source>
        <dbReference type="EMBL" id="KAK3786087.1"/>
    </source>
</evidence>
<feature type="compositionally biased region" description="Basic and acidic residues" evidence="6">
    <location>
        <begin position="187"/>
        <end position="198"/>
    </location>
</feature>
<feature type="compositionally biased region" description="Low complexity" evidence="6">
    <location>
        <begin position="819"/>
        <end position="830"/>
    </location>
</feature>
<feature type="compositionally biased region" description="Basic and acidic residues" evidence="6">
    <location>
        <begin position="26"/>
        <end position="41"/>
    </location>
</feature>